<evidence type="ECO:0000313" key="1">
    <source>
        <dbReference type="EMBL" id="AXQ69948.1"/>
    </source>
</evidence>
<keyword evidence="2" id="KW-1185">Reference proteome</keyword>
<evidence type="ECO:0000313" key="2">
    <source>
        <dbReference type="Proteomes" id="UP000259683"/>
    </source>
</evidence>
<gene>
    <name evidence="1" type="ORF">CcrSC_gp366</name>
</gene>
<proteinExistence type="predicted"/>
<reference evidence="1" key="2">
    <citation type="submission" date="2021-07" db="EMBL/GenBank/DDBJ databases">
        <title>Giant CbK-like Caulobacter bacteriophages have genetically divergent genomes.</title>
        <authorList>
            <person name="Wilson K."/>
            <person name="Ely B."/>
        </authorList>
    </citation>
    <scope>NUCLEOTIDE SEQUENCE</scope>
</reference>
<sequence length="69" mass="7979">MTIMTVTSTVSFRYFMQKSKDWLASHIQTLEGLLDRPRTPYSALMTLLRYDLAKMALALHSELPEDDND</sequence>
<name>A0A385EGD2_9CAUD</name>
<protein>
    <submittedName>
        <fullName evidence="1">Uncharacterized protein</fullName>
    </submittedName>
</protein>
<accession>A0A385EGD2</accession>
<dbReference type="Proteomes" id="UP000259683">
    <property type="component" value="Segment"/>
</dbReference>
<organism evidence="1 2">
    <name type="scientific">Caulobacter phage CcrSC</name>
    <dbReference type="NCBI Taxonomy" id="2283272"/>
    <lineage>
        <taxon>Viruses</taxon>
        <taxon>Duplodnaviria</taxon>
        <taxon>Heunggongvirae</taxon>
        <taxon>Uroviricota</taxon>
        <taxon>Caudoviricetes</taxon>
        <taxon>Jeanschmidtviridae</taxon>
        <taxon>Bertelyvirus</taxon>
        <taxon>Bertelyvirus SC</taxon>
    </lineage>
</organism>
<reference evidence="1" key="1">
    <citation type="submission" date="2018-07" db="EMBL/GenBank/DDBJ databases">
        <authorList>
            <person name="Wilson K.M."/>
            <person name="Ely B."/>
        </authorList>
    </citation>
    <scope>NUCLEOTIDE SEQUENCE</scope>
</reference>
<dbReference type="EMBL" id="MH588547">
    <property type="protein sequence ID" value="AXQ69948.1"/>
    <property type="molecule type" value="Genomic_DNA"/>
</dbReference>